<name>A0AAD5J171_ACENE</name>
<keyword evidence="3" id="KW-1185">Reference proteome</keyword>
<reference evidence="2" key="1">
    <citation type="journal article" date="2022" name="Plant J.">
        <title>Strategies of tolerance reflected in two North American maple genomes.</title>
        <authorList>
            <person name="McEvoy S.L."/>
            <person name="Sezen U.U."/>
            <person name="Trouern-Trend A."/>
            <person name="McMahon S.M."/>
            <person name="Schaberg P.G."/>
            <person name="Yang J."/>
            <person name="Wegrzyn J.L."/>
            <person name="Swenson N.G."/>
        </authorList>
    </citation>
    <scope>NUCLEOTIDE SEQUENCE</scope>
    <source>
        <strain evidence="2">91603</strain>
    </source>
</reference>
<protein>
    <submittedName>
        <fullName evidence="2">Uncharacterized protein</fullName>
    </submittedName>
</protein>
<evidence type="ECO:0000313" key="3">
    <source>
        <dbReference type="Proteomes" id="UP001064489"/>
    </source>
</evidence>
<reference evidence="2" key="2">
    <citation type="submission" date="2023-02" db="EMBL/GenBank/DDBJ databases">
        <authorList>
            <person name="Swenson N.G."/>
            <person name="Wegrzyn J.L."/>
            <person name="Mcevoy S.L."/>
        </authorList>
    </citation>
    <scope>NUCLEOTIDE SEQUENCE</scope>
    <source>
        <strain evidence="2">91603</strain>
        <tissue evidence="2">Leaf</tissue>
    </source>
</reference>
<dbReference type="AlphaFoldDB" id="A0AAD5J171"/>
<evidence type="ECO:0000313" key="2">
    <source>
        <dbReference type="EMBL" id="KAI9182445.1"/>
    </source>
</evidence>
<accession>A0AAD5J171</accession>
<proteinExistence type="predicted"/>
<dbReference type="EMBL" id="JAJSOW010000101">
    <property type="protein sequence ID" value="KAI9182445.1"/>
    <property type="molecule type" value="Genomic_DNA"/>
</dbReference>
<sequence length="120" mass="13380">MVFGFLAVNVPLSWNVRGLGCSEKKRIVRFQVEKHKPIFLFIRESKLANTENGLVRTLGRTLLSRAMVVDAEGLAGGLITRDPRFSKDYGGNDNGEHDNNDGDPNFMEIVEIVMGMIDRG</sequence>
<comment type="caution">
    <text evidence="2">The sequence shown here is derived from an EMBL/GenBank/DDBJ whole genome shotgun (WGS) entry which is preliminary data.</text>
</comment>
<gene>
    <name evidence="2" type="ORF">LWI28_025431</name>
</gene>
<feature type="region of interest" description="Disordered" evidence="1">
    <location>
        <begin position="83"/>
        <end position="104"/>
    </location>
</feature>
<dbReference type="Proteomes" id="UP001064489">
    <property type="component" value="Chromosome 4"/>
</dbReference>
<organism evidence="2 3">
    <name type="scientific">Acer negundo</name>
    <name type="common">Box elder</name>
    <dbReference type="NCBI Taxonomy" id="4023"/>
    <lineage>
        <taxon>Eukaryota</taxon>
        <taxon>Viridiplantae</taxon>
        <taxon>Streptophyta</taxon>
        <taxon>Embryophyta</taxon>
        <taxon>Tracheophyta</taxon>
        <taxon>Spermatophyta</taxon>
        <taxon>Magnoliopsida</taxon>
        <taxon>eudicotyledons</taxon>
        <taxon>Gunneridae</taxon>
        <taxon>Pentapetalae</taxon>
        <taxon>rosids</taxon>
        <taxon>malvids</taxon>
        <taxon>Sapindales</taxon>
        <taxon>Sapindaceae</taxon>
        <taxon>Hippocastanoideae</taxon>
        <taxon>Acereae</taxon>
        <taxon>Acer</taxon>
    </lineage>
</organism>
<evidence type="ECO:0000256" key="1">
    <source>
        <dbReference type="SAM" id="MobiDB-lite"/>
    </source>
</evidence>